<organism evidence="11 12">
    <name type="scientific">Sphaerotilus hippei</name>
    <dbReference type="NCBI Taxonomy" id="744406"/>
    <lineage>
        <taxon>Bacteria</taxon>
        <taxon>Pseudomonadati</taxon>
        <taxon>Pseudomonadota</taxon>
        <taxon>Betaproteobacteria</taxon>
        <taxon>Burkholderiales</taxon>
        <taxon>Sphaerotilaceae</taxon>
        <taxon>Sphaerotilus</taxon>
    </lineage>
</organism>
<dbReference type="InterPro" id="IPR052530">
    <property type="entry name" value="NAD(P)H_nitroreductase"/>
</dbReference>
<evidence type="ECO:0000256" key="8">
    <source>
        <dbReference type="PIRSR" id="PIRSR000232-1"/>
    </source>
</evidence>
<dbReference type="InterPro" id="IPR026021">
    <property type="entry name" value="YdjA-like"/>
</dbReference>
<gene>
    <name evidence="11" type="ORF">C7444_12034</name>
</gene>
<dbReference type="SUPFAM" id="SSF55469">
    <property type="entry name" value="FMN-dependent nitroreductase-like"/>
    <property type="match status" value="1"/>
</dbReference>
<dbReference type="Gene3D" id="3.40.109.10">
    <property type="entry name" value="NADH Oxidase"/>
    <property type="match status" value="1"/>
</dbReference>
<dbReference type="GO" id="GO:0016491">
    <property type="term" value="F:oxidoreductase activity"/>
    <property type="evidence" value="ECO:0007669"/>
    <property type="project" value="UniProtKB-UniRule"/>
</dbReference>
<dbReference type="PANTHER" id="PTHR43821:SF1">
    <property type="entry name" value="NAD(P)H NITROREDUCTASE YDJA-RELATED"/>
    <property type="match status" value="1"/>
</dbReference>
<evidence type="ECO:0000313" key="12">
    <source>
        <dbReference type="Proteomes" id="UP000247811"/>
    </source>
</evidence>
<feature type="binding site" evidence="8">
    <location>
        <position position="66"/>
    </location>
    <ligand>
        <name>FMN</name>
        <dbReference type="ChEBI" id="CHEBI:58210"/>
        <note>ligand shared between dimeric partners</note>
    </ligand>
</feature>
<dbReference type="AlphaFoldDB" id="A0A318GV93"/>
<dbReference type="PIRSF" id="PIRSF000232">
    <property type="entry name" value="YdjA"/>
    <property type="match status" value="1"/>
</dbReference>
<keyword evidence="6 7" id="KW-0520">NAD</keyword>
<keyword evidence="2 7" id="KW-0285">Flavoprotein</keyword>
<dbReference type="InterPro" id="IPR000415">
    <property type="entry name" value="Nitroreductase-like"/>
</dbReference>
<proteinExistence type="inferred from homology"/>
<evidence type="ECO:0000256" key="7">
    <source>
        <dbReference type="PIRNR" id="PIRNR000232"/>
    </source>
</evidence>
<keyword evidence="12" id="KW-1185">Reference proteome</keyword>
<evidence type="ECO:0000256" key="4">
    <source>
        <dbReference type="ARBA" id="ARBA00022857"/>
    </source>
</evidence>
<dbReference type="EC" id="1.-.-.-" evidence="7"/>
<dbReference type="InterPro" id="IPR029479">
    <property type="entry name" value="Nitroreductase"/>
</dbReference>
<dbReference type="PANTHER" id="PTHR43821">
    <property type="entry name" value="NAD(P)H NITROREDUCTASE YDJA-RELATED"/>
    <property type="match status" value="1"/>
</dbReference>
<evidence type="ECO:0000256" key="5">
    <source>
        <dbReference type="ARBA" id="ARBA00023002"/>
    </source>
</evidence>
<dbReference type="EMBL" id="QJJS01000020">
    <property type="protein sequence ID" value="PXW93382.1"/>
    <property type="molecule type" value="Genomic_DNA"/>
</dbReference>
<feature type="region of interest" description="Disordered" evidence="9">
    <location>
        <begin position="1"/>
        <end position="20"/>
    </location>
</feature>
<evidence type="ECO:0000256" key="3">
    <source>
        <dbReference type="ARBA" id="ARBA00022643"/>
    </source>
</evidence>
<protein>
    <recommendedName>
        <fullName evidence="7">Putative NAD(P)H nitroreductase</fullName>
        <ecNumber evidence="7">1.-.-.-</ecNumber>
    </recommendedName>
</protein>
<keyword evidence="5 7" id="KW-0560">Oxidoreductase</keyword>
<comment type="similarity">
    <text evidence="1 7">Belongs to the nitroreductase family.</text>
</comment>
<feature type="domain" description="Nitroreductase" evidence="10">
    <location>
        <begin position="45"/>
        <end position="191"/>
    </location>
</feature>
<evidence type="ECO:0000256" key="1">
    <source>
        <dbReference type="ARBA" id="ARBA00007118"/>
    </source>
</evidence>
<evidence type="ECO:0000256" key="6">
    <source>
        <dbReference type="ARBA" id="ARBA00023027"/>
    </source>
</evidence>
<evidence type="ECO:0000256" key="9">
    <source>
        <dbReference type="SAM" id="MobiDB-lite"/>
    </source>
</evidence>
<evidence type="ECO:0000259" key="10">
    <source>
        <dbReference type="Pfam" id="PF00881"/>
    </source>
</evidence>
<evidence type="ECO:0000313" key="11">
    <source>
        <dbReference type="EMBL" id="PXW93382.1"/>
    </source>
</evidence>
<comment type="cofactor">
    <cofactor evidence="8">
        <name>FMN</name>
        <dbReference type="ChEBI" id="CHEBI:58210"/>
    </cofactor>
    <text evidence="8">Binds 1 FMN per subunit.</text>
</comment>
<comment type="caution">
    <text evidence="11">The sequence shown here is derived from an EMBL/GenBank/DDBJ whole genome shotgun (WGS) entry which is preliminary data.</text>
</comment>
<sequence length="222" mass="23772">MPHPTSPATSSPAAAAAPDDPAALPALCDQLIHGRQHIGPRHLGEPAPDAHALDAILAAAAAAPDHGRLQPWRFIVLGERARPTLAQVFVDALLERDPQAGTEQQDDAREKAGRSPVLILAIADLHDDEADVPVFEQLLSLGCAVQNLLLAARARGYDSGLSSGRALRSRVLRRTFALGEHEHAVCFISLGTARRRKPMRVRPEVDRFVTHYDGPADGSSTP</sequence>
<feature type="binding site" description="in other chain" evidence="8">
    <location>
        <begin position="161"/>
        <end position="163"/>
    </location>
    <ligand>
        <name>FMN</name>
        <dbReference type="ChEBI" id="CHEBI:58210"/>
        <note>ligand shared between dimeric partners</note>
    </ligand>
</feature>
<reference evidence="11 12" key="1">
    <citation type="submission" date="2018-05" db="EMBL/GenBank/DDBJ databases">
        <title>Genomic Encyclopedia of Type Strains, Phase IV (KMG-IV): sequencing the most valuable type-strain genomes for metagenomic binning, comparative biology and taxonomic classification.</title>
        <authorList>
            <person name="Goeker M."/>
        </authorList>
    </citation>
    <scope>NUCLEOTIDE SEQUENCE [LARGE SCALE GENOMIC DNA]</scope>
    <source>
        <strain evidence="11 12">DSM 566</strain>
    </source>
</reference>
<evidence type="ECO:0000256" key="2">
    <source>
        <dbReference type="ARBA" id="ARBA00022630"/>
    </source>
</evidence>
<accession>A0A318GV93</accession>
<name>A0A318GV93_9BURK</name>
<dbReference type="Proteomes" id="UP000247811">
    <property type="component" value="Unassembled WGS sequence"/>
</dbReference>
<keyword evidence="3 7" id="KW-0288">FMN</keyword>
<dbReference type="RefSeq" id="WP_110402090.1">
    <property type="nucleotide sequence ID" value="NZ_QJJS01000020.1"/>
</dbReference>
<dbReference type="OrthoDB" id="9804207at2"/>
<dbReference type="Pfam" id="PF00881">
    <property type="entry name" value="Nitroreductase"/>
    <property type="match status" value="1"/>
</dbReference>
<keyword evidence="4 7" id="KW-0521">NADP</keyword>